<evidence type="ECO:0000313" key="2">
    <source>
        <dbReference type="Proteomes" id="UP000000238"/>
    </source>
</evidence>
<organism evidence="1 2">
    <name type="scientific">Hahella chejuensis (strain KCTC 2396)</name>
    <dbReference type="NCBI Taxonomy" id="349521"/>
    <lineage>
        <taxon>Bacteria</taxon>
        <taxon>Pseudomonadati</taxon>
        <taxon>Pseudomonadota</taxon>
        <taxon>Gammaproteobacteria</taxon>
        <taxon>Oceanospirillales</taxon>
        <taxon>Hahellaceae</taxon>
        <taxon>Hahella</taxon>
    </lineage>
</organism>
<proteinExistence type="predicted"/>
<gene>
    <name evidence="1" type="ordered locus">HCH_00307</name>
</gene>
<protein>
    <submittedName>
        <fullName evidence="1">Uncharacterized protein</fullName>
    </submittedName>
</protein>
<keyword evidence="2" id="KW-1185">Reference proteome</keyword>
<name>Q2SQ55_HAHCH</name>
<dbReference type="STRING" id="349521.HCH_00307"/>
<accession>Q2SQ55</accession>
<dbReference type="KEGG" id="hch:HCH_00307"/>
<reference evidence="1 2" key="1">
    <citation type="journal article" date="2005" name="Nucleic Acids Res.">
        <title>Genomic blueprint of Hahella chejuensis, a marine microbe producing an algicidal agent.</title>
        <authorList>
            <person name="Jeong H."/>
            <person name="Yim J.H."/>
            <person name="Lee C."/>
            <person name="Choi S.-H."/>
            <person name="Park Y.K."/>
            <person name="Yoon S.H."/>
            <person name="Hur C.-G."/>
            <person name="Kang H.-Y."/>
            <person name="Kim D."/>
            <person name="Lee H.H."/>
            <person name="Park K.H."/>
            <person name="Park S.-H."/>
            <person name="Park H.-S."/>
            <person name="Lee H.K."/>
            <person name="Oh T.K."/>
            <person name="Kim J.F."/>
        </authorList>
    </citation>
    <scope>NUCLEOTIDE SEQUENCE [LARGE SCALE GENOMIC DNA]</scope>
    <source>
        <strain evidence="1 2">KCTC 2396</strain>
    </source>
</reference>
<sequence length="34" mass="3712">MTVDQGVEDVCGKTAADYKQSRRITHDTTSVGKN</sequence>
<dbReference type="Proteomes" id="UP000000238">
    <property type="component" value="Chromosome"/>
</dbReference>
<evidence type="ECO:0000313" key="1">
    <source>
        <dbReference type="EMBL" id="ABC27219.1"/>
    </source>
</evidence>
<dbReference type="EMBL" id="CP000155">
    <property type="protein sequence ID" value="ABC27219.1"/>
    <property type="molecule type" value="Genomic_DNA"/>
</dbReference>
<dbReference type="HOGENOM" id="CLU_3374034_0_0_6"/>
<dbReference type="AlphaFoldDB" id="Q2SQ55"/>